<feature type="transmembrane region" description="Helical" evidence="1">
    <location>
        <begin position="136"/>
        <end position="159"/>
    </location>
</feature>
<proteinExistence type="predicted"/>
<evidence type="ECO:0000313" key="3">
    <source>
        <dbReference type="Proteomes" id="UP000604273"/>
    </source>
</evidence>
<protein>
    <submittedName>
        <fullName evidence="2">Uncharacterized protein</fullName>
    </submittedName>
</protein>
<reference evidence="2" key="1">
    <citation type="journal article" date="2020" name="BMC Genomics">
        <title>Correction to: Identification and distribution of gene clusters required for synthesis of sphingolipid metabolism inhibitors in diverse species of the filamentous fungus Fusarium.</title>
        <authorList>
            <person name="Kim H.S."/>
            <person name="Lohmar J.M."/>
            <person name="Busman M."/>
            <person name="Brown D.W."/>
            <person name="Naumann T.A."/>
            <person name="Divon H.H."/>
            <person name="Lysoe E."/>
            <person name="Uhlig S."/>
            <person name="Proctor R.H."/>
        </authorList>
    </citation>
    <scope>NUCLEOTIDE SEQUENCE</scope>
    <source>
        <strain evidence="2">NRRL 45417</strain>
    </source>
</reference>
<accession>A0A8H4X0Y9</accession>
<dbReference type="PANTHER" id="PTHR35394:SF5">
    <property type="entry name" value="DUF3176 DOMAIN-CONTAINING PROTEIN"/>
    <property type="match status" value="1"/>
</dbReference>
<dbReference type="InterPro" id="IPR021514">
    <property type="entry name" value="DUF3176"/>
</dbReference>
<keyword evidence="1" id="KW-1133">Transmembrane helix</keyword>
<dbReference type="PANTHER" id="PTHR35394">
    <property type="entry name" value="DUF3176 DOMAIN-CONTAINING PROTEIN"/>
    <property type="match status" value="1"/>
</dbReference>
<dbReference type="Pfam" id="PF11374">
    <property type="entry name" value="DUF3176"/>
    <property type="match status" value="1"/>
</dbReference>
<name>A0A8H4X0Y9_9HYPO</name>
<feature type="transmembrane region" description="Helical" evidence="1">
    <location>
        <begin position="407"/>
        <end position="430"/>
    </location>
</feature>
<keyword evidence="3" id="KW-1185">Reference proteome</keyword>
<keyword evidence="1" id="KW-0472">Membrane</keyword>
<feature type="transmembrane region" description="Helical" evidence="1">
    <location>
        <begin position="82"/>
        <end position="103"/>
    </location>
</feature>
<dbReference type="OrthoDB" id="5376804at2759"/>
<evidence type="ECO:0000313" key="2">
    <source>
        <dbReference type="EMBL" id="KAF4958098.1"/>
    </source>
</evidence>
<dbReference type="EMBL" id="JABFAI010000057">
    <property type="protein sequence ID" value="KAF4958098.1"/>
    <property type="molecule type" value="Genomic_DNA"/>
</dbReference>
<reference evidence="2" key="2">
    <citation type="submission" date="2020-05" db="EMBL/GenBank/DDBJ databases">
        <authorList>
            <person name="Kim H.-S."/>
            <person name="Proctor R.H."/>
            <person name="Brown D.W."/>
        </authorList>
    </citation>
    <scope>NUCLEOTIDE SEQUENCE</scope>
    <source>
        <strain evidence="2">NRRL 45417</strain>
    </source>
</reference>
<gene>
    <name evidence="2" type="ORF">FGADI_2656</name>
</gene>
<evidence type="ECO:0000256" key="1">
    <source>
        <dbReference type="SAM" id="Phobius"/>
    </source>
</evidence>
<sequence>MQPKTHRYEATSARDVDTDEIELNPVSESSSKRRYARHGTFSTHGWGWELLSSFTTLVLFAGMVAIFCSMSNKPYSEWPFSISINTTIAILSTACTAAMMHNVSAFVGQLKWLHFKRSSRSVYDIERFDEASRGPLGAILLIFRVPWNLATLGAFITILRLGFSPLSQAVVSLEPRMVDVPSNDSTFGYAHAYDRNMTEGAQSGNITLTTQHVLTDSQTTFRINATRNHLDDPDNITTTLDDLVRIAVWRSGYDTNFIATDINITECTIGFTAYEYPRAQANGSTFSFGKVSEMDIQRANWSREGPVTQPYLTSNKTSILPPFRISIVDIQALQAFFESTTFQSEFVSGSAKNNNPGLSAALNGDTNLTRAFDNMALGMTDYLRSGPNEKLAKGVRRESHIFVFIRWYWLIGPAALELAALLFAVCTMIGTARKHDVPLWKSSALVLLNCRYKMDSGLIHGEFQDVKELEKIAKESKARLE</sequence>
<dbReference type="Proteomes" id="UP000604273">
    <property type="component" value="Unassembled WGS sequence"/>
</dbReference>
<comment type="caution">
    <text evidence="2">The sequence shown here is derived from an EMBL/GenBank/DDBJ whole genome shotgun (WGS) entry which is preliminary data.</text>
</comment>
<keyword evidence="1" id="KW-0812">Transmembrane</keyword>
<feature type="transmembrane region" description="Helical" evidence="1">
    <location>
        <begin position="50"/>
        <end position="70"/>
    </location>
</feature>
<dbReference type="AlphaFoldDB" id="A0A8H4X0Y9"/>
<organism evidence="2 3">
    <name type="scientific">Fusarium gaditjirri</name>
    <dbReference type="NCBI Taxonomy" id="282569"/>
    <lineage>
        <taxon>Eukaryota</taxon>
        <taxon>Fungi</taxon>
        <taxon>Dikarya</taxon>
        <taxon>Ascomycota</taxon>
        <taxon>Pezizomycotina</taxon>
        <taxon>Sordariomycetes</taxon>
        <taxon>Hypocreomycetidae</taxon>
        <taxon>Hypocreales</taxon>
        <taxon>Nectriaceae</taxon>
        <taxon>Fusarium</taxon>
        <taxon>Fusarium nisikadoi species complex</taxon>
    </lineage>
</organism>